<protein>
    <recommendedName>
        <fullName evidence="3 9">GDP-L-fucose synthase</fullName>
        <ecNumber evidence="3 9">1.1.1.271</ecNumber>
    </recommendedName>
    <alternativeName>
        <fullName evidence="9">GDP-4-keto-6-deoxy-D-mannose-3,5-epimerase-4-reductase</fullName>
    </alternativeName>
</protein>
<evidence type="ECO:0000256" key="5">
    <source>
        <dbReference type="ARBA" id="ARBA00023002"/>
    </source>
</evidence>
<comment type="pathway">
    <text evidence="1 9">Nucleotide-sugar biosynthesis; GDP-L-fucose biosynthesis via de novo pathway; GDP-L-fucose from GDP-alpha-D-mannose: step 2/2.</text>
</comment>
<evidence type="ECO:0000313" key="12">
    <source>
        <dbReference type="Proteomes" id="UP000451233"/>
    </source>
</evidence>
<evidence type="ECO:0000256" key="7">
    <source>
        <dbReference type="ARBA" id="ARBA00023268"/>
    </source>
</evidence>
<organism evidence="11 12">
    <name type="scientific">Hufsiella ginkgonis</name>
    <dbReference type="NCBI Taxonomy" id="2695274"/>
    <lineage>
        <taxon>Bacteria</taxon>
        <taxon>Pseudomonadati</taxon>
        <taxon>Bacteroidota</taxon>
        <taxon>Sphingobacteriia</taxon>
        <taxon>Sphingobacteriales</taxon>
        <taxon>Sphingobacteriaceae</taxon>
        <taxon>Hufsiella</taxon>
    </lineage>
</organism>
<feature type="site" description="Important for catalytic activity" evidence="9">
    <location>
        <position position="108"/>
    </location>
</feature>
<sequence>MEKNAKIYVAGHRGMVGSAITRKLEKEGYTNVVVRTSGELDLRNQQAVADFFDSEKPDYVFLAAAKVGGIVANNTYRADFLLENLQIQNNIIQSSYTNGVKKLLFLGSSCIYPKLAPQPLKEDYLLTGLLEPTNEPYAIAKIAGIKLCDAYRSQYGCNYISVMPTNLYGYNDNYHPENSHVLPALIRRFHEATVQGLDKVTIWGTGSPKREFLFADDLATACYYLMLNYNEEGLINIGTGEDISIKDLAMLVKQITGFKGEIHFDTSKPDGTPRKLMDVSKLHSKGWKHTIDLEEGIALAYQDFLSRY</sequence>
<comment type="caution">
    <text evidence="11">The sequence shown here is derived from an EMBL/GenBank/DDBJ whole genome shotgun (WGS) entry which is preliminary data.</text>
</comment>
<feature type="domain" description="NAD-dependent epimerase/dehydratase" evidence="10">
    <location>
        <begin position="7"/>
        <end position="238"/>
    </location>
</feature>
<proteinExistence type="inferred from homology"/>
<dbReference type="Pfam" id="PF01370">
    <property type="entry name" value="Epimerase"/>
    <property type="match status" value="1"/>
</dbReference>
<dbReference type="Proteomes" id="UP000451233">
    <property type="component" value="Unassembled WGS sequence"/>
</dbReference>
<feature type="binding site" evidence="9">
    <location>
        <position position="188"/>
    </location>
    <ligand>
        <name>substrate</name>
    </ligand>
</feature>
<evidence type="ECO:0000256" key="2">
    <source>
        <dbReference type="ARBA" id="ARBA00005959"/>
    </source>
</evidence>
<feature type="binding site" evidence="9">
    <location>
        <begin position="106"/>
        <end position="109"/>
    </location>
    <ligand>
        <name>NADP(+)</name>
        <dbReference type="ChEBI" id="CHEBI:58349"/>
    </ligand>
</feature>
<comment type="catalytic activity">
    <reaction evidence="8 9">
        <text>GDP-beta-L-fucose + NADP(+) = GDP-4-dehydro-alpha-D-rhamnose + NADPH + H(+)</text>
        <dbReference type="Rhea" id="RHEA:18885"/>
        <dbReference type="ChEBI" id="CHEBI:15378"/>
        <dbReference type="ChEBI" id="CHEBI:57273"/>
        <dbReference type="ChEBI" id="CHEBI:57783"/>
        <dbReference type="ChEBI" id="CHEBI:57964"/>
        <dbReference type="ChEBI" id="CHEBI:58349"/>
        <dbReference type="EC" id="1.1.1.271"/>
    </reaction>
</comment>
<evidence type="ECO:0000256" key="3">
    <source>
        <dbReference type="ARBA" id="ARBA00012371"/>
    </source>
</evidence>
<dbReference type="Gene3D" id="3.90.25.10">
    <property type="entry name" value="UDP-galactose 4-epimerase, domain 1"/>
    <property type="match status" value="1"/>
</dbReference>
<evidence type="ECO:0000256" key="9">
    <source>
        <dbReference type="HAMAP-Rule" id="MF_00956"/>
    </source>
</evidence>
<dbReference type="GO" id="GO:0016853">
    <property type="term" value="F:isomerase activity"/>
    <property type="evidence" value="ECO:0007669"/>
    <property type="project" value="UniProtKB-KW"/>
</dbReference>
<evidence type="ECO:0000313" key="11">
    <source>
        <dbReference type="EMBL" id="MXV17437.1"/>
    </source>
</evidence>
<dbReference type="EMBL" id="WVHS01000005">
    <property type="protein sequence ID" value="MXV17437.1"/>
    <property type="molecule type" value="Genomic_DNA"/>
</dbReference>
<dbReference type="InterPro" id="IPR028614">
    <property type="entry name" value="GDP_fucose/colitose_synth"/>
</dbReference>
<dbReference type="SUPFAM" id="SSF51735">
    <property type="entry name" value="NAD(P)-binding Rossmann-fold domains"/>
    <property type="match status" value="1"/>
</dbReference>
<comment type="function">
    <text evidence="9">Catalyzes the two-step NADP-dependent conversion of GDP-4-dehydro-6-deoxy-D-mannose to GDP-fucose, involving an epimerase and a reductase reaction.</text>
</comment>
<accession>A0A7K1Y3I5</accession>
<feature type="binding site" evidence="9">
    <location>
        <position position="141"/>
    </location>
    <ligand>
        <name>NADP(+)</name>
        <dbReference type="ChEBI" id="CHEBI:58349"/>
    </ligand>
</feature>
<keyword evidence="7 9" id="KW-0511">Multifunctional enzyme</keyword>
<dbReference type="PANTHER" id="PTHR43238">
    <property type="entry name" value="GDP-L-FUCOSE SYNTHASE"/>
    <property type="match status" value="1"/>
</dbReference>
<dbReference type="InterPro" id="IPR001509">
    <property type="entry name" value="Epimerase_deHydtase"/>
</dbReference>
<evidence type="ECO:0000256" key="6">
    <source>
        <dbReference type="ARBA" id="ARBA00023235"/>
    </source>
</evidence>
<feature type="active site" description="Proton donor/acceptor" evidence="9">
    <location>
        <position position="137"/>
    </location>
</feature>
<evidence type="ECO:0000256" key="4">
    <source>
        <dbReference type="ARBA" id="ARBA00022857"/>
    </source>
</evidence>
<feature type="binding site" evidence="9">
    <location>
        <position position="203"/>
    </location>
    <ligand>
        <name>substrate</name>
    </ligand>
</feature>
<feature type="binding site" evidence="9">
    <location>
        <position position="270"/>
    </location>
    <ligand>
        <name>substrate</name>
    </ligand>
</feature>
<feature type="site" description="Important for catalytic activity" evidence="9">
    <location>
        <position position="110"/>
    </location>
</feature>
<dbReference type="GO" id="GO:0050577">
    <property type="term" value="F:GDP-L-fucose synthase activity"/>
    <property type="evidence" value="ECO:0007669"/>
    <property type="project" value="UniProtKB-UniRule"/>
</dbReference>
<keyword evidence="5 9" id="KW-0560">Oxidoreductase</keyword>
<evidence type="ECO:0000259" key="10">
    <source>
        <dbReference type="Pfam" id="PF01370"/>
    </source>
</evidence>
<dbReference type="FunFam" id="3.40.50.720:FF:000101">
    <property type="entry name" value="GDP-L-fucose synthase"/>
    <property type="match status" value="1"/>
</dbReference>
<dbReference type="InterPro" id="IPR036291">
    <property type="entry name" value="NAD(P)-bd_dom_sf"/>
</dbReference>
<evidence type="ECO:0000256" key="8">
    <source>
        <dbReference type="ARBA" id="ARBA00051935"/>
    </source>
</evidence>
<gene>
    <name evidence="9" type="primary">fcl</name>
    <name evidence="11" type="ORF">GS398_19215</name>
</gene>
<keyword evidence="4 9" id="KW-0521">NADP</keyword>
<comment type="similarity">
    <text evidence="2 9">Belongs to the NAD(P)-dependent epimerase/dehydratase family. Fucose synthase subfamily.</text>
</comment>
<dbReference type="HAMAP" id="MF_00956">
    <property type="entry name" value="GDP_fucose_synth"/>
    <property type="match status" value="1"/>
</dbReference>
<dbReference type="GO" id="GO:0042351">
    <property type="term" value="P:'de novo' GDP-L-fucose biosynthetic process"/>
    <property type="evidence" value="ECO:0007669"/>
    <property type="project" value="UniProtKB-UniRule"/>
</dbReference>
<dbReference type="GO" id="GO:0070401">
    <property type="term" value="F:NADP+ binding"/>
    <property type="evidence" value="ECO:0007669"/>
    <property type="project" value="UniProtKB-UniRule"/>
</dbReference>
<feature type="binding site" evidence="9">
    <location>
        <begin position="11"/>
        <end position="17"/>
    </location>
    <ligand>
        <name>NADP(+)</name>
        <dbReference type="ChEBI" id="CHEBI:58349"/>
    </ligand>
</feature>
<feature type="binding site" evidence="9">
    <location>
        <position position="180"/>
    </location>
    <ligand>
        <name>NADP(+)</name>
        <dbReference type="ChEBI" id="CHEBI:58349"/>
    </ligand>
</feature>
<name>A0A7K1Y3I5_9SPHI</name>
<dbReference type="CDD" id="cd05239">
    <property type="entry name" value="GDP_FS_SDR_e"/>
    <property type="match status" value="1"/>
</dbReference>
<dbReference type="AlphaFoldDB" id="A0A7K1Y3I5"/>
<keyword evidence="6 9" id="KW-0413">Isomerase</keyword>
<keyword evidence="12" id="KW-1185">Reference proteome</keyword>
<feature type="binding site" evidence="9">
    <location>
        <begin position="164"/>
        <end position="167"/>
    </location>
    <ligand>
        <name>NADP(+)</name>
        <dbReference type="ChEBI" id="CHEBI:58349"/>
    </ligand>
</feature>
<dbReference type="Gene3D" id="3.40.50.720">
    <property type="entry name" value="NAD(P)-binding Rossmann-like Domain"/>
    <property type="match status" value="1"/>
</dbReference>
<evidence type="ECO:0000256" key="1">
    <source>
        <dbReference type="ARBA" id="ARBA00004883"/>
    </source>
</evidence>
<dbReference type="UniPathway" id="UPA00128">
    <property type="reaction ID" value="UER00191"/>
</dbReference>
<reference evidence="11 12" key="1">
    <citation type="submission" date="2019-11" db="EMBL/GenBank/DDBJ databases">
        <title>Pedobacter sp. HMF7056 Genome sequencing and assembly.</title>
        <authorList>
            <person name="Kang H."/>
            <person name="Kim H."/>
            <person name="Joh K."/>
        </authorList>
    </citation>
    <scope>NUCLEOTIDE SEQUENCE [LARGE SCALE GENOMIC DNA]</scope>
    <source>
        <strain evidence="11 12">HMF7056</strain>
    </source>
</reference>
<dbReference type="PANTHER" id="PTHR43238:SF1">
    <property type="entry name" value="GDP-L-FUCOSE SYNTHASE"/>
    <property type="match status" value="1"/>
</dbReference>
<dbReference type="RefSeq" id="WP_160908446.1">
    <property type="nucleotide sequence ID" value="NZ_WVHS01000005.1"/>
</dbReference>
<feature type="binding site" evidence="9">
    <location>
        <position position="210"/>
    </location>
    <ligand>
        <name>substrate</name>
    </ligand>
</feature>
<dbReference type="EC" id="1.1.1.271" evidence="3 9"/>